<evidence type="ECO:0000313" key="3">
    <source>
        <dbReference type="EMBL" id="MFC5905790.1"/>
    </source>
</evidence>
<keyword evidence="1" id="KW-1133">Transmembrane helix</keyword>
<evidence type="ECO:0000313" key="4">
    <source>
        <dbReference type="Proteomes" id="UP001596174"/>
    </source>
</evidence>
<keyword evidence="1" id="KW-0812">Transmembrane</keyword>
<name>A0ABW1FTJ7_9ACTN</name>
<dbReference type="Pfam" id="PF01553">
    <property type="entry name" value="Acyltransferase"/>
    <property type="match status" value="1"/>
</dbReference>
<organism evidence="3 4">
    <name type="scientific">Streptacidiphilus monticola</name>
    <dbReference type="NCBI Taxonomy" id="2161674"/>
    <lineage>
        <taxon>Bacteria</taxon>
        <taxon>Bacillati</taxon>
        <taxon>Actinomycetota</taxon>
        <taxon>Actinomycetes</taxon>
        <taxon>Kitasatosporales</taxon>
        <taxon>Streptomycetaceae</taxon>
        <taxon>Streptacidiphilus</taxon>
    </lineage>
</organism>
<reference evidence="4" key="1">
    <citation type="journal article" date="2019" name="Int. J. Syst. Evol. Microbiol.">
        <title>The Global Catalogue of Microorganisms (GCM) 10K type strain sequencing project: providing services to taxonomists for standard genome sequencing and annotation.</title>
        <authorList>
            <consortium name="The Broad Institute Genomics Platform"/>
            <consortium name="The Broad Institute Genome Sequencing Center for Infectious Disease"/>
            <person name="Wu L."/>
            <person name="Ma J."/>
        </authorList>
    </citation>
    <scope>NUCLEOTIDE SEQUENCE [LARGE SCALE GENOMIC DNA]</scope>
    <source>
        <strain evidence="4">JCM 4816</strain>
    </source>
</reference>
<proteinExistence type="predicted"/>
<keyword evidence="3" id="KW-0808">Transferase</keyword>
<evidence type="ECO:0000259" key="2">
    <source>
        <dbReference type="SMART" id="SM00563"/>
    </source>
</evidence>
<feature type="domain" description="Phospholipid/glycerol acyltransferase" evidence="2">
    <location>
        <begin position="125"/>
        <end position="271"/>
    </location>
</feature>
<sequence length="344" mass="36877">MVSVPLVVAVGSIAVVAVLVALVTAPVTAAAGRPWRLLRFSAFLLLYACVDLAGVAAAGWFWVCCLWPGTTVAGGSRRERLEAHSYAVLARLLDRLYRGAQRVFGLRVQVCPPIPGPQLAAAAPLLLFARHAGPGDSFLLVRALLCEAGVRPQVVLKRFLRWDPCIDVLIGRTPHVFVPPHAREHAADAIAALGAALGPGQAVVLFPEGGNFTRRRRARAISWLSSHGERRRAARARRRRHVLPPRLDGPQALLEAAAGRADVVIVAHTGLDTMNSAAAVWRGVPLRAPMTATWWRVPAARAPVGAEAAEEWLEQQWSRVDGWIGAQAPRPDTGSAIERHGAGG</sequence>
<dbReference type="SMART" id="SM00563">
    <property type="entry name" value="PlsC"/>
    <property type="match status" value="1"/>
</dbReference>
<keyword evidence="1" id="KW-0472">Membrane</keyword>
<dbReference type="GO" id="GO:0016746">
    <property type="term" value="F:acyltransferase activity"/>
    <property type="evidence" value="ECO:0007669"/>
    <property type="project" value="UniProtKB-KW"/>
</dbReference>
<accession>A0ABW1FTJ7</accession>
<gene>
    <name evidence="3" type="ORF">ACFP3V_00930</name>
</gene>
<dbReference type="EMBL" id="JBHSQJ010000004">
    <property type="protein sequence ID" value="MFC5905790.1"/>
    <property type="molecule type" value="Genomic_DNA"/>
</dbReference>
<evidence type="ECO:0000256" key="1">
    <source>
        <dbReference type="SAM" id="Phobius"/>
    </source>
</evidence>
<dbReference type="Proteomes" id="UP001596174">
    <property type="component" value="Unassembled WGS sequence"/>
</dbReference>
<protein>
    <submittedName>
        <fullName evidence="3">1-acyl-sn-glycerol-3-phosphate acyltransferase</fullName>
    </submittedName>
</protein>
<dbReference type="InterPro" id="IPR002123">
    <property type="entry name" value="Plipid/glycerol_acylTrfase"/>
</dbReference>
<dbReference type="SUPFAM" id="SSF69593">
    <property type="entry name" value="Glycerol-3-phosphate (1)-acyltransferase"/>
    <property type="match status" value="1"/>
</dbReference>
<feature type="transmembrane region" description="Helical" evidence="1">
    <location>
        <begin position="6"/>
        <end position="31"/>
    </location>
</feature>
<keyword evidence="4" id="KW-1185">Reference proteome</keyword>
<keyword evidence="3" id="KW-0012">Acyltransferase</keyword>
<comment type="caution">
    <text evidence="3">The sequence shown here is derived from an EMBL/GenBank/DDBJ whole genome shotgun (WGS) entry which is preliminary data.</text>
</comment>
<dbReference type="RefSeq" id="WP_380578648.1">
    <property type="nucleotide sequence ID" value="NZ_JBHSQJ010000004.1"/>
</dbReference>
<feature type="transmembrane region" description="Helical" evidence="1">
    <location>
        <begin position="43"/>
        <end position="63"/>
    </location>
</feature>